<dbReference type="CDD" id="cd11577">
    <property type="entry name" value="GH71"/>
    <property type="match status" value="1"/>
</dbReference>
<dbReference type="Pfam" id="PF03659">
    <property type="entry name" value="Glyco_hydro_71"/>
    <property type="match status" value="1"/>
</dbReference>
<comment type="caution">
    <text evidence="2">The sequence shown here is derived from an EMBL/GenBank/DDBJ whole genome shotgun (WGS) entry which is preliminary data.</text>
</comment>
<keyword evidence="3" id="KW-1185">Reference proteome</keyword>
<sequence>MLAFLSQLLITCLAVALVVSAITIPQVSSPELASPPRADAAKVVVAHLMVANTFHYTPADWEQDISLAASSGLDAFALNIGYGEWYPNSVEAAYTAALNYPNFKLFISFDMTSIPCSSTDNADAMHELIAKYRLHPSQLQYKGGPLVSTFGGEHCYFGKESVNEGWASVMKRDHPGCTFIPSFFIQPAASKDYSVLDGIFPWNSAWPLGPTDISFNYDREFISGLRIDQSYMAGVSPWFFTHYGFPYNKNFIFRGDDWLLATRMEQLVQNRNEIGLVEVITWNDYGESHYVGPIHGDQPGSEEWVNGFDHQAWLPLLSYYITAFKTGVYPMGKERIFLWMRPHPTAASASDPLGRPANADWTEDYMWVVALLDAPGDITLSCGPSNEVTSFTTPGLQKAKLPLKADCQPHAAITRGGVPVVILDPQEISFKMQPGRYNFNAYVAASL</sequence>
<evidence type="ECO:0008006" key="4">
    <source>
        <dbReference type="Google" id="ProtNLM"/>
    </source>
</evidence>
<reference evidence="2" key="1">
    <citation type="submission" date="2019-07" db="EMBL/GenBank/DDBJ databases">
        <authorList>
            <person name="Palmer J.M."/>
        </authorList>
    </citation>
    <scope>NUCLEOTIDE SEQUENCE</scope>
    <source>
        <strain evidence="2">PC9</strain>
    </source>
</reference>
<dbReference type="AlphaFoldDB" id="A0A8H6ZKZ5"/>
<dbReference type="Proteomes" id="UP000623687">
    <property type="component" value="Unassembled WGS sequence"/>
</dbReference>
<dbReference type="VEuPathDB" id="FungiDB:PC9H_002098"/>
<dbReference type="Gene3D" id="3.20.20.80">
    <property type="entry name" value="Glycosidases"/>
    <property type="match status" value="1"/>
</dbReference>
<dbReference type="RefSeq" id="XP_036626361.1">
    <property type="nucleotide sequence ID" value="XM_036771740.1"/>
</dbReference>
<gene>
    <name evidence="2" type="ORF">PC9H_002098</name>
</gene>
<keyword evidence="1" id="KW-0732">Signal</keyword>
<dbReference type="InterPro" id="IPR005197">
    <property type="entry name" value="Glyco_hydro_71"/>
</dbReference>
<dbReference type="GO" id="GO:0051118">
    <property type="term" value="F:glucan endo-1,3-alpha-glucosidase activity"/>
    <property type="evidence" value="ECO:0007669"/>
    <property type="project" value="InterPro"/>
</dbReference>
<evidence type="ECO:0000256" key="1">
    <source>
        <dbReference type="SAM" id="SignalP"/>
    </source>
</evidence>
<dbReference type="GeneID" id="59371939"/>
<evidence type="ECO:0000313" key="3">
    <source>
        <dbReference type="Proteomes" id="UP000623687"/>
    </source>
</evidence>
<organism evidence="2 3">
    <name type="scientific">Pleurotus ostreatus</name>
    <name type="common">Oyster mushroom</name>
    <name type="synonym">White-rot fungus</name>
    <dbReference type="NCBI Taxonomy" id="5322"/>
    <lineage>
        <taxon>Eukaryota</taxon>
        <taxon>Fungi</taxon>
        <taxon>Dikarya</taxon>
        <taxon>Basidiomycota</taxon>
        <taxon>Agaricomycotina</taxon>
        <taxon>Agaricomycetes</taxon>
        <taxon>Agaricomycetidae</taxon>
        <taxon>Agaricales</taxon>
        <taxon>Pleurotineae</taxon>
        <taxon>Pleurotaceae</taxon>
        <taxon>Pleurotus</taxon>
    </lineage>
</organism>
<accession>A0A8H6ZKZ5</accession>
<protein>
    <recommendedName>
        <fullName evidence="4">Glycoside hydrolase family 71 protein</fullName>
    </recommendedName>
</protein>
<proteinExistence type="predicted"/>
<evidence type="ECO:0000313" key="2">
    <source>
        <dbReference type="EMBL" id="KAF7419507.1"/>
    </source>
</evidence>
<dbReference type="OrthoDB" id="3257981at2759"/>
<feature type="chain" id="PRO_5034401488" description="Glycoside hydrolase family 71 protein" evidence="1">
    <location>
        <begin position="21"/>
        <end position="447"/>
    </location>
</feature>
<name>A0A8H6ZKZ5_PLEOS</name>
<dbReference type="EMBL" id="JACETU010000010">
    <property type="protein sequence ID" value="KAF7419507.1"/>
    <property type="molecule type" value="Genomic_DNA"/>
</dbReference>
<feature type="signal peptide" evidence="1">
    <location>
        <begin position="1"/>
        <end position="20"/>
    </location>
</feature>